<dbReference type="Proteomes" id="UP000694397">
    <property type="component" value="Chromosome 22"/>
</dbReference>
<sequence>MTSRNEELEEGALFPVEDGLFADCFSEEAVYRFGEQELKISQLFGASLGVAAPVWDAAVCLCRYVEEAPLDVSGRRVIELGSGTGIVGILAARLGADVTLTDLPHAIPQLKNNVTANTPPLGWPFVTPSVLPLSWGLDHDRFPSDWDLVLGADIVYLSETYSLLLDTLTHLCKNGATLYLSSKMRAEHGTPDFYDNILSQRFNCQLVCCDALQNINIYRATLRRGGE</sequence>
<dbReference type="Ensembl" id="ENSSFOT00015026691.2">
    <property type="protein sequence ID" value="ENSSFOP00015026397.2"/>
    <property type="gene ID" value="ENSSFOG00015016973.2"/>
</dbReference>
<keyword evidence="1" id="KW-0808">Transferase</keyword>
<gene>
    <name evidence="3" type="primary">EEF1AKMT3</name>
</gene>
<reference evidence="3 4" key="1">
    <citation type="submission" date="2019-04" db="EMBL/GenBank/DDBJ databases">
        <authorList>
            <consortium name="Wellcome Sanger Institute Data Sharing"/>
        </authorList>
    </citation>
    <scope>NUCLEOTIDE SEQUENCE [LARGE SCALE GENOMIC DNA]</scope>
</reference>
<keyword evidence="4" id="KW-1185">Reference proteome</keyword>
<dbReference type="Gene3D" id="3.40.50.150">
    <property type="entry name" value="Vaccinia Virus protein VP39"/>
    <property type="match status" value="1"/>
</dbReference>
<dbReference type="GO" id="GO:0032259">
    <property type="term" value="P:methylation"/>
    <property type="evidence" value="ECO:0007669"/>
    <property type="project" value="UniProtKB-KW"/>
</dbReference>
<dbReference type="GO" id="GO:0008168">
    <property type="term" value="F:methyltransferase activity"/>
    <property type="evidence" value="ECO:0007669"/>
    <property type="project" value="UniProtKB-KW"/>
</dbReference>
<dbReference type="OrthoDB" id="413520at2759"/>
<dbReference type="SUPFAM" id="SSF53335">
    <property type="entry name" value="S-adenosyl-L-methionine-dependent methyltransferases"/>
    <property type="match status" value="1"/>
</dbReference>
<accession>A0A8C9S872</accession>
<dbReference type="InterPro" id="IPR029063">
    <property type="entry name" value="SAM-dependent_MTases_sf"/>
</dbReference>
<keyword evidence="1" id="KW-0489">Methyltransferase</keyword>
<evidence type="ECO:0000256" key="2">
    <source>
        <dbReference type="ARBA" id="ARBA00022691"/>
    </source>
</evidence>
<dbReference type="PANTHER" id="PTHR14614:SF5">
    <property type="entry name" value="EEF1A LYSINE METHYLTRANSFERASE 3"/>
    <property type="match status" value="1"/>
</dbReference>
<dbReference type="GeneTree" id="ENSGT00940000161297"/>
<proteinExistence type="predicted"/>
<organism evidence="3 4">
    <name type="scientific">Scleropages formosus</name>
    <name type="common">Asian bonytongue</name>
    <name type="synonym">Osteoglossum formosum</name>
    <dbReference type="NCBI Taxonomy" id="113540"/>
    <lineage>
        <taxon>Eukaryota</taxon>
        <taxon>Metazoa</taxon>
        <taxon>Chordata</taxon>
        <taxon>Craniata</taxon>
        <taxon>Vertebrata</taxon>
        <taxon>Euteleostomi</taxon>
        <taxon>Actinopterygii</taxon>
        <taxon>Neopterygii</taxon>
        <taxon>Teleostei</taxon>
        <taxon>Osteoglossocephala</taxon>
        <taxon>Osteoglossomorpha</taxon>
        <taxon>Osteoglossiformes</taxon>
        <taxon>Osteoglossidae</taxon>
        <taxon>Scleropages</taxon>
    </lineage>
</organism>
<evidence type="ECO:0000256" key="1">
    <source>
        <dbReference type="ARBA" id="ARBA00022603"/>
    </source>
</evidence>
<reference evidence="3" key="3">
    <citation type="submission" date="2025-09" db="UniProtKB">
        <authorList>
            <consortium name="Ensembl"/>
        </authorList>
    </citation>
    <scope>IDENTIFICATION</scope>
</reference>
<dbReference type="Pfam" id="PF10294">
    <property type="entry name" value="Methyltransf_16"/>
    <property type="match status" value="1"/>
</dbReference>
<dbReference type="InterPro" id="IPR019410">
    <property type="entry name" value="Methyltransf_16"/>
</dbReference>
<dbReference type="AlphaFoldDB" id="A0A8C9S872"/>
<dbReference type="GO" id="GO:0005829">
    <property type="term" value="C:cytosol"/>
    <property type="evidence" value="ECO:0007669"/>
    <property type="project" value="TreeGrafter"/>
</dbReference>
<reference evidence="3" key="2">
    <citation type="submission" date="2025-08" db="UniProtKB">
        <authorList>
            <consortium name="Ensembl"/>
        </authorList>
    </citation>
    <scope>IDENTIFICATION</scope>
</reference>
<protein>
    <submittedName>
        <fullName evidence="3">EEF1A lysine methyltransferase 3</fullName>
    </submittedName>
</protein>
<name>A0A8C9S872_SCLFO</name>
<keyword evidence="2" id="KW-0949">S-adenosyl-L-methionine</keyword>
<dbReference type="GO" id="GO:0032991">
    <property type="term" value="C:protein-containing complex"/>
    <property type="evidence" value="ECO:0007669"/>
    <property type="project" value="TreeGrafter"/>
</dbReference>
<evidence type="ECO:0000313" key="3">
    <source>
        <dbReference type="Ensembl" id="ENSSFOP00015026397.2"/>
    </source>
</evidence>
<evidence type="ECO:0000313" key="4">
    <source>
        <dbReference type="Proteomes" id="UP000694397"/>
    </source>
</evidence>
<dbReference type="PANTHER" id="PTHR14614">
    <property type="entry name" value="HEPATOCELLULAR CARCINOMA-ASSOCIATED ANTIGEN"/>
    <property type="match status" value="1"/>
</dbReference>